<feature type="domain" description="GHMP kinase C-terminal" evidence="10">
    <location>
        <begin position="209"/>
        <end position="284"/>
    </location>
</feature>
<dbReference type="Gene3D" id="3.30.70.890">
    <property type="entry name" value="GHMP kinase, C-terminal domain"/>
    <property type="match status" value="1"/>
</dbReference>
<comment type="caution">
    <text evidence="11">The sequence shown here is derived from an EMBL/GenBank/DDBJ whole genome shotgun (WGS) entry which is preliminary data.</text>
</comment>
<name>A0A845EYT3_9BACL</name>
<dbReference type="PRINTS" id="PR00958">
    <property type="entry name" value="HOMSERKINASE"/>
</dbReference>
<evidence type="ECO:0000259" key="10">
    <source>
        <dbReference type="Pfam" id="PF08544"/>
    </source>
</evidence>
<evidence type="ECO:0000256" key="7">
    <source>
        <dbReference type="HAMAP-Rule" id="MF_00384"/>
    </source>
</evidence>
<dbReference type="EC" id="2.7.1.39" evidence="7 8"/>
<evidence type="ECO:0000256" key="6">
    <source>
        <dbReference type="ARBA" id="ARBA00022840"/>
    </source>
</evidence>
<accession>A0A845EYT3</accession>
<dbReference type="SUPFAM" id="SSF54211">
    <property type="entry name" value="Ribosomal protein S5 domain 2-like"/>
    <property type="match status" value="1"/>
</dbReference>
<reference evidence="11 12" key="1">
    <citation type="submission" date="2019-11" db="EMBL/GenBank/DDBJ databases">
        <title>Genome sequences of 17 halophilic strains isolated from different environments.</title>
        <authorList>
            <person name="Furrow R.E."/>
        </authorList>
    </citation>
    <scope>NUCLEOTIDE SEQUENCE [LARGE SCALE GENOMIC DNA]</scope>
    <source>
        <strain evidence="11 12">22506_14_FS</strain>
    </source>
</reference>
<dbReference type="InterPro" id="IPR006204">
    <property type="entry name" value="GHMP_kinase_N_dom"/>
</dbReference>
<dbReference type="SUPFAM" id="SSF55060">
    <property type="entry name" value="GHMP Kinase, C-terminal domain"/>
    <property type="match status" value="1"/>
</dbReference>
<dbReference type="PANTHER" id="PTHR20861">
    <property type="entry name" value="HOMOSERINE/4-DIPHOSPHOCYTIDYL-2-C-METHYL-D-ERYTHRITOL KINASE"/>
    <property type="match status" value="1"/>
</dbReference>
<dbReference type="InterPro" id="IPR000870">
    <property type="entry name" value="Homoserine_kinase"/>
</dbReference>
<dbReference type="EMBL" id="WMEY01000003">
    <property type="protein sequence ID" value="MYL63703.1"/>
    <property type="molecule type" value="Genomic_DNA"/>
</dbReference>
<dbReference type="GO" id="GO:0009088">
    <property type="term" value="P:threonine biosynthetic process"/>
    <property type="evidence" value="ECO:0007669"/>
    <property type="project" value="UniProtKB-UniRule"/>
</dbReference>
<evidence type="ECO:0000259" key="9">
    <source>
        <dbReference type="Pfam" id="PF00288"/>
    </source>
</evidence>
<dbReference type="InterPro" id="IPR036554">
    <property type="entry name" value="GHMP_kinase_C_sf"/>
</dbReference>
<dbReference type="PANTHER" id="PTHR20861:SF1">
    <property type="entry name" value="HOMOSERINE KINASE"/>
    <property type="match status" value="1"/>
</dbReference>
<comment type="function">
    <text evidence="7">Catalyzes the ATP-dependent phosphorylation of L-homoserine to L-homoserine phosphate.</text>
</comment>
<proteinExistence type="inferred from homology"/>
<evidence type="ECO:0000256" key="2">
    <source>
        <dbReference type="ARBA" id="ARBA00022679"/>
    </source>
</evidence>
<dbReference type="Proteomes" id="UP000447833">
    <property type="component" value="Unassembled WGS sequence"/>
</dbReference>
<dbReference type="HAMAP" id="MF_00384">
    <property type="entry name" value="Homoser_kinase"/>
    <property type="match status" value="1"/>
</dbReference>
<evidence type="ECO:0000256" key="1">
    <source>
        <dbReference type="ARBA" id="ARBA00022605"/>
    </source>
</evidence>
<dbReference type="Pfam" id="PF00288">
    <property type="entry name" value="GHMP_kinases_N"/>
    <property type="match status" value="1"/>
</dbReference>
<evidence type="ECO:0000256" key="5">
    <source>
        <dbReference type="ARBA" id="ARBA00022777"/>
    </source>
</evidence>
<evidence type="ECO:0000256" key="4">
    <source>
        <dbReference type="ARBA" id="ARBA00022741"/>
    </source>
</evidence>
<evidence type="ECO:0000256" key="8">
    <source>
        <dbReference type="NCBIfam" id="TIGR00191"/>
    </source>
</evidence>
<feature type="domain" description="GHMP kinase N-terminal" evidence="9">
    <location>
        <begin position="64"/>
        <end position="148"/>
    </location>
</feature>
<protein>
    <recommendedName>
        <fullName evidence="7 8">Homoserine kinase</fullName>
        <shortName evidence="7">HK</shortName>
        <shortName evidence="7">HSK</shortName>
        <ecNumber evidence="7 8">2.7.1.39</ecNumber>
    </recommendedName>
</protein>
<keyword evidence="3 7" id="KW-0791">Threonine biosynthesis</keyword>
<sequence>MCQPLIKDECLYLKVPGSTSNLGPGFDSIGLAINRYLHVKIEPSTEWSFHYIDFDDRFPSGKDNMIYQTIEEIERKYGKGKEPRPFAVTMTSELPLERGLGSSAAAIVAAVEIANYAMELGLTLEEKVQIATVFEGHADNVAASLYGGLIIAAGQEGLDTISHKVMDLEMVALIPNHKLKTTDSRSVLPNMLPYQEAVEASSIANLFIGAALQNNWKLAGELMARDLFHQPYRKHLVPDLEQVHEFAISHGGYGAALSGAGPTLIVFAPSGSSEYLQQSLAKRFPIYQCEVLHPTSTGIEVTVGAYENQSI</sequence>
<organism evidence="11 12">
    <name type="scientific">Guptibacillus hwajinpoensis</name>
    <dbReference type="NCBI Taxonomy" id="208199"/>
    <lineage>
        <taxon>Bacteria</taxon>
        <taxon>Bacillati</taxon>
        <taxon>Bacillota</taxon>
        <taxon>Bacilli</taxon>
        <taxon>Bacillales</taxon>
        <taxon>Guptibacillaceae</taxon>
        <taxon>Guptibacillus</taxon>
    </lineage>
</organism>
<dbReference type="InterPro" id="IPR014721">
    <property type="entry name" value="Ribsml_uS5_D2-typ_fold_subgr"/>
</dbReference>
<keyword evidence="5 7" id="KW-0418">Kinase</keyword>
<feature type="binding site" evidence="7">
    <location>
        <begin position="95"/>
        <end position="105"/>
    </location>
    <ligand>
        <name>ATP</name>
        <dbReference type="ChEBI" id="CHEBI:30616"/>
    </ligand>
</feature>
<keyword evidence="4 7" id="KW-0547">Nucleotide-binding</keyword>
<dbReference type="GO" id="GO:0005524">
    <property type="term" value="F:ATP binding"/>
    <property type="evidence" value="ECO:0007669"/>
    <property type="project" value="UniProtKB-UniRule"/>
</dbReference>
<keyword evidence="6 7" id="KW-0067">ATP-binding</keyword>
<comment type="pathway">
    <text evidence="7">Amino-acid biosynthesis; L-threonine biosynthesis; L-threonine from L-aspartate: step 4/5.</text>
</comment>
<gene>
    <name evidence="7" type="primary">thrB</name>
    <name evidence="11" type="ORF">GLW07_10095</name>
</gene>
<dbReference type="InterPro" id="IPR013750">
    <property type="entry name" value="GHMP_kinase_C_dom"/>
</dbReference>
<comment type="subcellular location">
    <subcellularLocation>
        <location evidence="7">Cytoplasm</location>
    </subcellularLocation>
</comment>
<comment type="similarity">
    <text evidence="7">Belongs to the GHMP kinase family. Homoserine kinase subfamily.</text>
</comment>
<keyword evidence="1 7" id="KW-0028">Amino-acid biosynthesis</keyword>
<dbReference type="GO" id="GO:0004413">
    <property type="term" value="F:homoserine kinase activity"/>
    <property type="evidence" value="ECO:0007669"/>
    <property type="project" value="UniProtKB-UniRule"/>
</dbReference>
<keyword evidence="2 7" id="KW-0808">Transferase</keyword>
<dbReference type="UniPathway" id="UPA00050">
    <property type="reaction ID" value="UER00064"/>
</dbReference>
<evidence type="ECO:0000313" key="11">
    <source>
        <dbReference type="EMBL" id="MYL63703.1"/>
    </source>
</evidence>
<keyword evidence="7" id="KW-0963">Cytoplasm</keyword>
<dbReference type="NCBIfam" id="TIGR00191">
    <property type="entry name" value="thrB"/>
    <property type="match status" value="1"/>
</dbReference>
<evidence type="ECO:0000256" key="3">
    <source>
        <dbReference type="ARBA" id="ARBA00022697"/>
    </source>
</evidence>
<dbReference type="InterPro" id="IPR020568">
    <property type="entry name" value="Ribosomal_Su5_D2-typ_SF"/>
</dbReference>
<comment type="catalytic activity">
    <reaction evidence="7">
        <text>L-homoserine + ATP = O-phospho-L-homoserine + ADP + H(+)</text>
        <dbReference type="Rhea" id="RHEA:13985"/>
        <dbReference type="ChEBI" id="CHEBI:15378"/>
        <dbReference type="ChEBI" id="CHEBI:30616"/>
        <dbReference type="ChEBI" id="CHEBI:57476"/>
        <dbReference type="ChEBI" id="CHEBI:57590"/>
        <dbReference type="ChEBI" id="CHEBI:456216"/>
        <dbReference type="EC" id="2.7.1.39"/>
    </reaction>
</comment>
<dbReference type="Pfam" id="PF08544">
    <property type="entry name" value="GHMP_kinases_C"/>
    <property type="match status" value="1"/>
</dbReference>
<dbReference type="AlphaFoldDB" id="A0A845EYT3"/>
<evidence type="ECO:0000313" key="12">
    <source>
        <dbReference type="Proteomes" id="UP000447833"/>
    </source>
</evidence>
<dbReference type="PIRSF" id="PIRSF000676">
    <property type="entry name" value="Homoser_kin"/>
    <property type="match status" value="1"/>
</dbReference>
<dbReference type="GO" id="GO:0005737">
    <property type="term" value="C:cytoplasm"/>
    <property type="evidence" value="ECO:0007669"/>
    <property type="project" value="UniProtKB-SubCell"/>
</dbReference>
<dbReference type="Gene3D" id="3.30.230.10">
    <property type="match status" value="1"/>
</dbReference>